<gene>
    <name evidence="1" type="ORF">MUN68_016495</name>
</gene>
<sequence length="153" mass="18188">MLFSFFILFSCTDIVTHHLNQGLEELEFSFDINQILIDDIKVESVGFFKLNDSIYKIAIKFNDEAINEDLNKYTLGMHIKPKDSDKHLLQKNKNYISWDFIPKLESYNNHKYVIRTLNSKVKHIKSLRIFLYNQGVYKERYGNNIILNNITLY</sequence>
<evidence type="ECO:0000313" key="2">
    <source>
        <dbReference type="Proteomes" id="UP001202717"/>
    </source>
</evidence>
<accession>A0ABY7RXP9</accession>
<reference evidence="1 2" key="1">
    <citation type="submission" date="2023-01" db="EMBL/GenBank/DDBJ databases">
        <title>Psychroserpens ponticola sp. nov., isolated from seawater.</title>
        <authorList>
            <person name="Kristyanto S."/>
            <person name="Jung J."/>
            <person name="Kim J.M."/>
            <person name="Jeon C.O."/>
        </authorList>
    </citation>
    <scope>NUCLEOTIDE SEQUENCE [LARGE SCALE GENOMIC DNA]</scope>
    <source>
        <strain evidence="1 2">MSW6</strain>
    </source>
</reference>
<protein>
    <recommendedName>
        <fullName evidence="3">Lipoprotein</fullName>
    </recommendedName>
</protein>
<organism evidence="1 2">
    <name type="scientific">Psychroserpens ponticola</name>
    <dbReference type="NCBI Taxonomy" id="2932268"/>
    <lineage>
        <taxon>Bacteria</taxon>
        <taxon>Pseudomonadati</taxon>
        <taxon>Bacteroidota</taxon>
        <taxon>Flavobacteriia</taxon>
        <taxon>Flavobacteriales</taxon>
        <taxon>Flavobacteriaceae</taxon>
        <taxon>Psychroserpens</taxon>
    </lineage>
</organism>
<evidence type="ECO:0008006" key="3">
    <source>
        <dbReference type="Google" id="ProtNLM"/>
    </source>
</evidence>
<keyword evidence="2" id="KW-1185">Reference proteome</keyword>
<name>A0ABY7RXP9_9FLAO</name>
<dbReference type="Proteomes" id="UP001202717">
    <property type="component" value="Chromosome"/>
</dbReference>
<evidence type="ECO:0000313" key="1">
    <source>
        <dbReference type="EMBL" id="WCO01648.1"/>
    </source>
</evidence>
<proteinExistence type="predicted"/>
<dbReference type="RefSeq" id="WP_249992889.1">
    <property type="nucleotide sequence ID" value="NZ_CP116221.1"/>
</dbReference>
<dbReference type="EMBL" id="CP116221">
    <property type="protein sequence ID" value="WCO01648.1"/>
    <property type="molecule type" value="Genomic_DNA"/>
</dbReference>